<sequence length="111" mass="11498">MSDEQNSGVGGTSRPTGKRQLSGASTTSTSSYEAKQVPTQKKSAGSDSKPGGGVVSFLPEVVGEVRKVIWPTARQMVTYTLVVLGFLIVLTALVSGVDFVAGLGVEKILTP</sequence>
<evidence type="ECO:0000256" key="5">
    <source>
        <dbReference type="ARBA" id="ARBA00022927"/>
    </source>
</evidence>
<comment type="subcellular location">
    <subcellularLocation>
        <location evidence="9">Cell membrane</location>
        <topology evidence="9">Single-pass membrane protein</topology>
    </subcellularLocation>
    <subcellularLocation>
        <location evidence="1">Membrane</location>
    </subcellularLocation>
</comment>
<evidence type="ECO:0000313" key="11">
    <source>
        <dbReference type="EMBL" id="OKX80885.1"/>
    </source>
</evidence>
<feature type="transmembrane region" description="Helical" evidence="9">
    <location>
        <begin position="76"/>
        <end position="97"/>
    </location>
</feature>
<dbReference type="InterPro" id="IPR005807">
    <property type="entry name" value="SecE_bac"/>
</dbReference>
<evidence type="ECO:0000256" key="1">
    <source>
        <dbReference type="ARBA" id="ARBA00004370"/>
    </source>
</evidence>
<dbReference type="InterPro" id="IPR001901">
    <property type="entry name" value="Translocase_SecE/Sec61-g"/>
</dbReference>
<feature type="region of interest" description="Disordered" evidence="10">
    <location>
        <begin position="1"/>
        <end position="55"/>
    </location>
</feature>
<keyword evidence="5 9" id="KW-0653">Protein transport</keyword>
<comment type="subunit">
    <text evidence="9">Component of the Sec protein translocase complex. Heterotrimer consisting of SecY, SecE and SecG subunits. The heterotrimers can form oligomers, although 1 heterotrimer is thought to be able to translocate proteins. Interacts with the ribosome. Interacts with SecDF, and other proteins may be involved. Interacts with SecA.</text>
</comment>
<dbReference type="PANTHER" id="PTHR33910:SF1">
    <property type="entry name" value="PROTEIN TRANSLOCASE SUBUNIT SECE"/>
    <property type="match status" value="1"/>
</dbReference>
<dbReference type="AlphaFoldDB" id="A0AB36IDA5"/>
<dbReference type="GO" id="GO:0009306">
    <property type="term" value="P:protein secretion"/>
    <property type="evidence" value="ECO:0007669"/>
    <property type="project" value="UniProtKB-UniRule"/>
</dbReference>
<dbReference type="NCBIfam" id="NF005783">
    <property type="entry name" value="PRK07597.9-4"/>
    <property type="match status" value="1"/>
</dbReference>
<dbReference type="NCBIfam" id="TIGR00964">
    <property type="entry name" value="secE_bact"/>
    <property type="match status" value="1"/>
</dbReference>
<feature type="compositionally biased region" description="Polar residues" evidence="10">
    <location>
        <begin position="22"/>
        <end position="46"/>
    </location>
</feature>
<dbReference type="GO" id="GO:0043952">
    <property type="term" value="P:protein transport by the Sec complex"/>
    <property type="evidence" value="ECO:0007669"/>
    <property type="project" value="UniProtKB-UniRule"/>
</dbReference>
<keyword evidence="6 9" id="KW-1133">Transmembrane helix</keyword>
<evidence type="ECO:0000256" key="6">
    <source>
        <dbReference type="ARBA" id="ARBA00022989"/>
    </source>
</evidence>
<evidence type="ECO:0000256" key="4">
    <source>
        <dbReference type="ARBA" id="ARBA00022692"/>
    </source>
</evidence>
<dbReference type="RefSeq" id="WP_003854183.1">
    <property type="nucleotide sequence ID" value="NZ_JAAOYN010000001.1"/>
</dbReference>
<dbReference type="HAMAP" id="MF_00422">
    <property type="entry name" value="SecE"/>
    <property type="match status" value="1"/>
</dbReference>
<accession>A0AB36IDA5</accession>
<dbReference type="GO" id="GO:0065002">
    <property type="term" value="P:intracellular protein transmembrane transport"/>
    <property type="evidence" value="ECO:0007669"/>
    <property type="project" value="UniProtKB-UniRule"/>
</dbReference>
<dbReference type="Pfam" id="PF00584">
    <property type="entry name" value="SecE"/>
    <property type="match status" value="1"/>
</dbReference>
<dbReference type="InterPro" id="IPR038379">
    <property type="entry name" value="SecE_sf"/>
</dbReference>
<dbReference type="PANTHER" id="PTHR33910">
    <property type="entry name" value="PROTEIN TRANSLOCASE SUBUNIT SECE"/>
    <property type="match status" value="1"/>
</dbReference>
<reference evidence="11 12" key="1">
    <citation type="submission" date="2015-12" db="EMBL/GenBank/DDBJ databases">
        <title>Genome sequence of Corynebacterium AS 1.542.</title>
        <authorList>
            <person name="Yang J."/>
            <person name="Yang S."/>
        </authorList>
    </citation>
    <scope>NUCLEOTIDE SEQUENCE [LARGE SCALE GENOMIC DNA]</scope>
    <source>
        <strain evidence="11 12">AS 1.542</strain>
    </source>
</reference>
<dbReference type="PROSITE" id="PS01067">
    <property type="entry name" value="SECE_SEC61G"/>
    <property type="match status" value="1"/>
</dbReference>
<evidence type="ECO:0000256" key="8">
    <source>
        <dbReference type="ARBA" id="ARBA00023136"/>
    </source>
</evidence>
<evidence type="ECO:0000256" key="3">
    <source>
        <dbReference type="ARBA" id="ARBA00022475"/>
    </source>
</evidence>
<dbReference type="GO" id="GO:0008320">
    <property type="term" value="F:protein transmembrane transporter activity"/>
    <property type="evidence" value="ECO:0007669"/>
    <property type="project" value="UniProtKB-UniRule"/>
</dbReference>
<comment type="similarity">
    <text evidence="9">Belongs to the SecE/SEC61-gamma family.</text>
</comment>
<evidence type="ECO:0000256" key="7">
    <source>
        <dbReference type="ARBA" id="ARBA00023010"/>
    </source>
</evidence>
<comment type="caution">
    <text evidence="11">The sequence shown here is derived from an EMBL/GenBank/DDBJ whole genome shotgun (WGS) entry which is preliminary data.</text>
</comment>
<dbReference type="GO" id="GO:0006605">
    <property type="term" value="P:protein targeting"/>
    <property type="evidence" value="ECO:0007669"/>
    <property type="project" value="UniProtKB-UniRule"/>
</dbReference>
<keyword evidence="8 9" id="KW-0472">Membrane</keyword>
<evidence type="ECO:0000313" key="12">
    <source>
        <dbReference type="Proteomes" id="UP000186091"/>
    </source>
</evidence>
<keyword evidence="2 9" id="KW-0813">Transport</keyword>
<gene>
    <name evidence="9" type="primary">secE</name>
    <name evidence="11" type="ORF">AUP69_08485</name>
</gene>
<dbReference type="Gene3D" id="1.20.5.1030">
    <property type="entry name" value="Preprotein translocase secy subunit"/>
    <property type="match status" value="1"/>
</dbReference>
<name>A0AB36IDA5_CORGT</name>
<evidence type="ECO:0000256" key="2">
    <source>
        <dbReference type="ARBA" id="ARBA00022448"/>
    </source>
</evidence>
<keyword evidence="3 9" id="KW-1003">Cell membrane</keyword>
<protein>
    <recommendedName>
        <fullName evidence="9">Protein translocase subunit SecE</fullName>
    </recommendedName>
</protein>
<proteinExistence type="inferred from homology"/>
<evidence type="ECO:0000256" key="10">
    <source>
        <dbReference type="SAM" id="MobiDB-lite"/>
    </source>
</evidence>
<dbReference type="GO" id="GO:0005886">
    <property type="term" value="C:plasma membrane"/>
    <property type="evidence" value="ECO:0007669"/>
    <property type="project" value="UniProtKB-SubCell"/>
</dbReference>
<evidence type="ECO:0000256" key="9">
    <source>
        <dbReference type="HAMAP-Rule" id="MF_00422"/>
    </source>
</evidence>
<keyword evidence="4 9" id="KW-0812">Transmembrane</keyword>
<keyword evidence="7 9" id="KW-0811">Translocation</keyword>
<dbReference type="EMBL" id="LOQT01000019">
    <property type="protein sequence ID" value="OKX80885.1"/>
    <property type="molecule type" value="Genomic_DNA"/>
</dbReference>
<dbReference type="Proteomes" id="UP000186091">
    <property type="component" value="Unassembled WGS sequence"/>
</dbReference>
<organism evidence="11 12">
    <name type="scientific">Corynebacterium glutamicum</name>
    <name type="common">Brevibacterium saccharolyticum</name>
    <dbReference type="NCBI Taxonomy" id="1718"/>
    <lineage>
        <taxon>Bacteria</taxon>
        <taxon>Bacillati</taxon>
        <taxon>Actinomycetota</taxon>
        <taxon>Actinomycetes</taxon>
        <taxon>Mycobacteriales</taxon>
        <taxon>Corynebacteriaceae</taxon>
        <taxon>Corynebacterium</taxon>
    </lineage>
</organism>
<comment type="function">
    <text evidence="9">Essential subunit of the Sec protein translocation channel SecYEG. Clamps together the 2 halves of SecY. May contact the channel plug during translocation.</text>
</comment>